<dbReference type="PANTHER" id="PTHR21228">
    <property type="entry name" value="FAST LEU-RICH DOMAIN-CONTAINING"/>
    <property type="match status" value="1"/>
</dbReference>
<dbReference type="InterPro" id="IPR050870">
    <property type="entry name" value="FAST_kinase"/>
</dbReference>
<dbReference type="PANTHER" id="PTHR21228:SF40">
    <property type="entry name" value="LD45607P"/>
    <property type="match status" value="1"/>
</dbReference>
<sequence>MAEGGTEENAKEAVVSTLNPEAAEFKPGAKLFERTDDPAEAPASLVFGGGGHFLSKYTDRESKLRRRKEGDGAGAAPQPDRVNVQLNQLIVHAGTPERILQVVDENFEQLNVVNLITALHRLATVSLASRKAAVRRELRFRRLVTKLSDTVRKADPASLKPQDLSNVVWGLTKLGVQNGVLFNLLAERILLRLEAFKPVNLSMTLWAFARSGIYDEKLLAATSGEVKRQLKDFQPQQVANTAWAFAKCGYVDQELFALAAEQALAELDQYQPMNFSMLVYAFALANQRHSQLFEEVAKRCTVPTLKFSLAVAVLRLCCSFILNFCKPYQKLLREKSLLSQVRDTVLNDDPVQSSKAGCDRRVILKFTDLHQEAAIMAALRRMNECWRALDIRVCGQLVQTVTYGIDPLMDAAGLVEAVADCWNLRELAQESSQRHLRILQRLPDPTSQDLLAASTVAYLTSGYALGLRDSHDDNIMLRQDGSLFRVDFGYVFGQSPALDAPPTVVPNAVLVALGEARWKEVCIVCERALMALSTPGEFVGFACVRSVPEMALLHHQAHAYAQGLTLEGFREEVRASTEWSAARAAKNRLREVVRYVRRTEEEEPSPTPRSLAAPARSVRELRELRWLRPAEGDDEPVLFEEDEDPPAALSSDLLGLPERLPGLE</sequence>
<dbReference type="PROSITE" id="PS50290">
    <property type="entry name" value="PI3_4_KINASE_3"/>
    <property type="match status" value="1"/>
</dbReference>
<dbReference type="Gene3D" id="1.10.1070.11">
    <property type="entry name" value="Phosphatidylinositol 3-/4-kinase, catalytic domain"/>
    <property type="match status" value="1"/>
</dbReference>
<accession>A0ABP0HP75</accession>
<feature type="non-terminal residue" evidence="3">
    <location>
        <position position="664"/>
    </location>
</feature>
<feature type="region of interest" description="Disordered" evidence="1">
    <location>
        <begin position="633"/>
        <end position="664"/>
    </location>
</feature>
<dbReference type="SUPFAM" id="SSF56112">
    <property type="entry name" value="Protein kinase-like (PK-like)"/>
    <property type="match status" value="1"/>
</dbReference>
<evidence type="ECO:0000313" key="3">
    <source>
        <dbReference type="EMBL" id="CAK8991518.1"/>
    </source>
</evidence>
<evidence type="ECO:0000313" key="4">
    <source>
        <dbReference type="Proteomes" id="UP001642484"/>
    </source>
</evidence>
<proteinExistence type="predicted"/>
<reference evidence="3 4" key="1">
    <citation type="submission" date="2024-02" db="EMBL/GenBank/DDBJ databases">
        <authorList>
            <person name="Chen Y."/>
            <person name="Shah S."/>
            <person name="Dougan E. K."/>
            <person name="Thang M."/>
            <person name="Chan C."/>
        </authorList>
    </citation>
    <scope>NUCLEOTIDE SEQUENCE [LARGE SCALE GENOMIC DNA]</scope>
</reference>
<dbReference type="SMART" id="SM00146">
    <property type="entry name" value="PI3Kc"/>
    <property type="match status" value="1"/>
</dbReference>
<dbReference type="InterPro" id="IPR000403">
    <property type="entry name" value="PI3/4_kinase_cat_dom"/>
</dbReference>
<organism evidence="3 4">
    <name type="scientific">Durusdinium trenchii</name>
    <dbReference type="NCBI Taxonomy" id="1381693"/>
    <lineage>
        <taxon>Eukaryota</taxon>
        <taxon>Sar</taxon>
        <taxon>Alveolata</taxon>
        <taxon>Dinophyceae</taxon>
        <taxon>Suessiales</taxon>
        <taxon>Symbiodiniaceae</taxon>
        <taxon>Durusdinium</taxon>
    </lineage>
</organism>
<protein>
    <recommendedName>
        <fullName evidence="2">PI3K/PI4K catalytic domain-containing protein</fullName>
    </recommendedName>
</protein>
<dbReference type="InterPro" id="IPR011009">
    <property type="entry name" value="Kinase-like_dom_sf"/>
</dbReference>
<comment type="caution">
    <text evidence="3">The sequence shown here is derived from an EMBL/GenBank/DDBJ whole genome shotgun (WGS) entry which is preliminary data.</text>
</comment>
<feature type="compositionally biased region" description="Acidic residues" evidence="1">
    <location>
        <begin position="633"/>
        <end position="645"/>
    </location>
</feature>
<feature type="region of interest" description="Disordered" evidence="1">
    <location>
        <begin position="60"/>
        <end position="79"/>
    </location>
</feature>
<evidence type="ECO:0000259" key="2">
    <source>
        <dbReference type="PROSITE" id="PS50290"/>
    </source>
</evidence>
<feature type="domain" description="PI3K/PI4K catalytic" evidence="2">
    <location>
        <begin position="330"/>
        <end position="506"/>
    </location>
</feature>
<feature type="compositionally biased region" description="Low complexity" evidence="1">
    <location>
        <begin position="653"/>
        <end position="664"/>
    </location>
</feature>
<dbReference type="Proteomes" id="UP001642484">
    <property type="component" value="Unassembled WGS sequence"/>
</dbReference>
<evidence type="ECO:0000256" key="1">
    <source>
        <dbReference type="SAM" id="MobiDB-lite"/>
    </source>
</evidence>
<dbReference type="InterPro" id="IPR036940">
    <property type="entry name" value="PI3/4_kinase_cat_sf"/>
</dbReference>
<name>A0ABP0HP75_9DINO</name>
<keyword evidence="4" id="KW-1185">Reference proteome</keyword>
<dbReference type="EMBL" id="CAXAMN010000936">
    <property type="protein sequence ID" value="CAK8991518.1"/>
    <property type="molecule type" value="Genomic_DNA"/>
</dbReference>
<gene>
    <name evidence="3" type="ORF">CCMP2556_LOCUS2491</name>
</gene>
<dbReference type="Pfam" id="PF00454">
    <property type="entry name" value="PI3_PI4_kinase"/>
    <property type="match status" value="1"/>
</dbReference>